<evidence type="ECO:0000256" key="1">
    <source>
        <dbReference type="ARBA" id="ARBA00009820"/>
    </source>
</evidence>
<dbReference type="Gene3D" id="1.10.10.10">
    <property type="entry name" value="Winged helix-like DNA-binding domain superfamily/Winged helix DNA-binding domain"/>
    <property type="match status" value="1"/>
</dbReference>
<dbReference type="InterPro" id="IPR015943">
    <property type="entry name" value="WD40/YVTN_repeat-like_dom_sf"/>
</dbReference>
<dbReference type="SMART" id="SM00862">
    <property type="entry name" value="Trans_reg_C"/>
    <property type="match status" value="1"/>
</dbReference>
<dbReference type="PANTHER" id="PTHR36842:SF1">
    <property type="entry name" value="PROTEIN TOLB"/>
    <property type="match status" value="1"/>
</dbReference>
<dbReference type="InterPro" id="IPR016032">
    <property type="entry name" value="Sig_transdc_resp-reg_C-effctor"/>
</dbReference>
<dbReference type="SUPFAM" id="SSF82171">
    <property type="entry name" value="DPP6 N-terminal domain-like"/>
    <property type="match status" value="2"/>
</dbReference>
<name>A0A9X3YQ00_9GAMM</name>
<dbReference type="AlphaFoldDB" id="A0A9X3YQ00"/>
<dbReference type="CDD" id="cd00383">
    <property type="entry name" value="trans_reg_C"/>
    <property type="match status" value="1"/>
</dbReference>
<dbReference type="GO" id="GO:0000160">
    <property type="term" value="P:phosphorelay signal transduction system"/>
    <property type="evidence" value="ECO:0007669"/>
    <property type="project" value="InterPro"/>
</dbReference>
<evidence type="ECO:0000256" key="4">
    <source>
        <dbReference type="SAM" id="MobiDB-lite"/>
    </source>
</evidence>
<accession>A0A9X3YQ00</accession>
<dbReference type="InterPro" id="IPR001867">
    <property type="entry name" value="OmpR/PhoB-type_DNA-bd"/>
</dbReference>
<sequence length="729" mass="79498">MMIPATQSSAPAVSRLRQESQRRLNVGTHVVDIGSLRVLDHPDGLRLSPKAAAVLLELAHRPNSTVSRDELLATVWRDTCPTPDVLTQAVTELRRAFGDDAAAPRYIETLPKLGYRLIAATHFSDVELAPREETIAGTRAPASNGEIFVPDEAPSRLPQLLVAACLGALTVAAVLAVFRHYAAPAALVPRWQMQEWRALTAEPGPERYPAISPDGTRVAFSSGDATRHNARLVVRSVDSPRTVQLSQFPGAEEYYPVWSPDGARIAFLRFTNDAGCQVVVAPGLGGEERVLRPCFNREINNFSWAPDGSHLVTTMFSGVQRADLAVTRISLDDGAATTLDYAHAPDDKDIDARYSPDGRFIAFRRGLRPFGDFWVMPANGGAPRQLTFLASRIRGFDWTRDGRALVFSSNHEGEQALYVVDVEDGRIQPLGLAPAQFPSAARDRDTIVYEIARVRTQLARLPLDGKSPATDVLPSTANDSLPALSPVDARLAYVSTRSGRPQVWLHDPAYRTAVALTELADGLPGEPVWRADGKRLLVVVRGKAHGGLVEIDLATRKSRAIAQAGDAVRYAAYGAGADRYLVVEGDAPPTLVELSPNGRRVLARGVGRVEYDAAAGAIWFTRTTERGLFRLDPNGRETLVTNEVSQLYPDGWRSVGGTIFYFQRAKEDGRTQLHRLEPSTGEDRTLASFDEPPADLAFSIAASRDAAVIVKTPQFDNDVGMFTLRRSPQ</sequence>
<proteinExistence type="inferred from homology"/>
<dbReference type="Pfam" id="PF07676">
    <property type="entry name" value="PD40"/>
    <property type="match status" value="3"/>
</dbReference>
<evidence type="ECO:0000313" key="7">
    <source>
        <dbReference type="Proteomes" id="UP001139971"/>
    </source>
</evidence>
<dbReference type="SUPFAM" id="SSF46894">
    <property type="entry name" value="C-terminal effector domain of the bipartite response regulators"/>
    <property type="match status" value="1"/>
</dbReference>
<dbReference type="EMBL" id="JAOVZO020000019">
    <property type="protein sequence ID" value="MDC8014823.1"/>
    <property type="molecule type" value="Genomic_DNA"/>
</dbReference>
<dbReference type="InterPro" id="IPR036388">
    <property type="entry name" value="WH-like_DNA-bd_sf"/>
</dbReference>
<evidence type="ECO:0000259" key="5">
    <source>
        <dbReference type="PROSITE" id="PS51755"/>
    </source>
</evidence>
<keyword evidence="2 3" id="KW-0238">DNA-binding</keyword>
<feature type="domain" description="OmpR/PhoB-type" evidence="5">
    <location>
        <begin position="21"/>
        <end position="119"/>
    </location>
</feature>
<evidence type="ECO:0000313" key="6">
    <source>
        <dbReference type="EMBL" id="MDC8014823.1"/>
    </source>
</evidence>
<dbReference type="GO" id="GO:0006355">
    <property type="term" value="P:regulation of DNA-templated transcription"/>
    <property type="evidence" value="ECO:0007669"/>
    <property type="project" value="InterPro"/>
</dbReference>
<dbReference type="Gene3D" id="2.120.10.30">
    <property type="entry name" value="TolB, C-terminal domain"/>
    <property type="match status" value="1"/>
</dbReference>
<feature type="region of interest" description="Disordered" evidence="4">
    <location>
        <begin position="1"/>
        <end position="20"/>
    </location>
</feature>
<dbReference type="RefSeq" id="WP_263540937.1">
    <property type="nucleotide sequence ID" value="NZ_JAOVZO020000019.1"/>
</dbReference>
<dbReference type="InterPro" id="IPR011659">
    <property type="entry name" value="WD40"/>
</dbReference>
<feature type="compositionally biased region" description="Polar residues" evidence="4">
    <location>
        <begin position="1"/>
        <end position="11"/>
    </location>
</feature>
<gene>
    <name evidence="6" type="ORF">OD750_019940</name>
</gene>
<evidence type="ECO:0000256" key="3">
    <source>
        <dbReference type="PROSITE-ProRule" id="PRU01091"/>
    </source>
</evidence>
<organism evidence="6 7">
    <name type="scientific">Tahibacter soli</name>
    <dbReference type="NCBI Taxonomy" id="2983605"/>
    <lineage>
        <taxon>Bacteria</taxon>
        <taxon>Pseudomonadati</taxon>
        <taxon>Pseudomonadota</taxon>
        <taxon>Gammaproteobacteria</taxon>
        <taxon>Lysobacterales</taxon>
        <taxon>Rhodanobacteraceae</taxon>
        <taxon>Tahibacter</taxon>
    </lineage>
</organism>
<dbReference type="PROSITE" id="PS51755">
    <property type="entry name" value="OMPR_PHOB"/>
    <property type="match status" value="1"/>
</dbReference>
<dbReference type="Gene3D" id="2.120.10.60">
    <property type="entry name" value="Tricorn protease N-terminal domain"/>
    <property type="match status" value="1"/>
</dbReference>
<dbReference type="PANTHER" id="PTHR36842">
    <property type="entry name" value="PROTEIN TOLB HOMOLOG"/>
    <property type="match status" value="1"/>
</dbReference>
<evidence type="ECO:0000256" key="2">
    <source>
        <dbReference type="ARBA" id="ARBA00023125"/>
    </source>
</evidence>
<reference evidence="6" key="1">
    <citation type="submission" date="2023-02" db="EMBL/GenBank/DDBJ databases">
        <title>Tahibacter soli sp. nov. isolated from soil.</title>
        <authorList>
            <person name="Baek J.H."/>
            <person name="Lee J.K."/>
            <person name="Choi D.G."/>
            <person name="Jeon C.O."/>
        </authorList>
    </citation>
    <scope>NUCLEOTIDE SEQUENCE</scope>
    <source>
        <strain evidence="6">BL</strain>
    </source>
</reference>
<dbReference type="Pfam" id="PF00486">
    <property type="entry name" value="Trans_reg_C"/>
    <property type="match status" value="1"/>
</dbReference>
<feature type="DNA-binding region" description="OmpR/PhoB-type" evidence="3">
    <location>
        <begin position="21"/>
        <end position="119"/>
    </location>
</feature>
<keyword evidence="7" id="KW-1185">Reference proteome</keyword>
<comment type="similarity">
    <text evidence="1">Belongs to the TolB family.</text>
</comment>
<dbReference type="Gene3D" id="2.130.10.10">
    <property type="entry name" value="YVTN repeat-like/Quinoprotein amine dehydrogenase"/>
    <property type="match status" value="1"/>
</dbReference>
<dbReference type="Proteomes" id="UP001139971">
    <property type="component" value="Unassembled WGS sequence"/>
</dbReference>
<comment type="caution">
    <text evidence="6">The sequence shown here is derived from an EMBL/GenBank/DDBJ whole genome shotgun (WGS) entry which is preliminary data.</text>
</comment>
<dbReference type="InterPro" id="IPR011042">
    <property type="entry name" value="6-blade_b-propeller_TolB-like"/>
</dbReference>
<dbReference type="GO" id="GO:0003677">
    <property type="term" value="F:DNA binding"/>
    <property type="evidence" value="ECO:0007669"/>
    <property type="project" value="UniProtKB-UniRule"/>
</dbReference>
<protein>
    <submittedName>
        <fullName evidence="6">Winged helix-turn-helix domain-containing protein</fullName>
    </submittedName>
</protein>